<dbReference type="GO" id="GO:0030246">
    <property type="term" value="F:carbohydrate binding"/>
    <property type="evidence" value="ECO:0007669"/>
    <property type="project" value="UniProtKB-ARBA"/>
</dbReference>
<evidence type="ECO:0000313" key="6">
    <source>
        <dbReference type="Proteomes" id="UP000590740"/>
    </source>
</evidence>
<keyword evidence="3" id="KW-0732">Signal</keyword>
<organism evidence="5 6">
    <name type="scientific">Prosthecobacter vanneervenii</name>
    <dbReference type="NCBI Taxonomy" id="48466"/>
    <lineage>
        <taxon>Bacteria</taxon>
        <taxon>Pseudomonadati</taxon>
        <taxon>Verrucomicrobiota</taxon>
        <taxon>Verrucomicrobiia</taxon>
        <taxon>Verrucomicrobiales</taxon>
        <taxon>Verrucomicrobiaceae</taxon>
        <taxon>Prosthecobacter</taxon>
    </lineage>
</organism>
<name>A0A7W8DK03_9BACT</name>
<evidence type="ECO:0000256" key="3">
    <source>
        <dbReference type="ARBA" id="ARBA00022729"/>
    </source>
</evidence>
<dbReference type="PROSITE" id="PS51257">
    <property type="entry name" value="PROKAR_LIPOPROTEIN"/>
    <property type="match status" value="1"/>
</dbReference>
<gene>
    <name evidence="5" type="ORF">HNQ65_002301</name>
</gene>
<evidence type="ECO:0000256" key="1">
    <source>
        <dbReference type="ARBA" id="ARBA00004196"/>
    </source>
</evidence>
<evidence type="ECO:0000256" key="2">
    <source>
        <dbReference type="ARBA" id="ARBA00007639"/>
    </source>
</evidence>
<dbReference type="InterPro" id="IPR025997">
    <property type="entry name" value="SBP_2_dom"/>
</dbReference>
<protein>
    <submittedName>
        <fullName evidence="5">Ribose transport system substrate-binding protein</fullName>
    </submittedName>
</protein>
<dbReference type="Proteomes" id="UP000590740">
    <property type="component" value="Unassembled WGS sequence"/>
</dbReference>
<reference evidence="5 6" key="1">
    <citation type="submission" date="2020-08" db="EMBL/GenBank/DDBJ databases">
        <title>Genomic Encyclopedia of Type Strains, Phase IV (KMG-IV): sequencing the most valuable type-strain genomes for metagenomic binning, comparative biology and taxonomic classification.</title>
        <authorList>
            <person name="Goeker M."/>
        </authorList>
    </citation>
    <scope>NUCLEOTIDE SEQUENCE [LARGE SCALE GENOMIC DNA]</scope>
    <source>
        <strain evidence="5 6">DSM 12252</strain>
    </source>
</reference>
<dbReference type="GO" id="GO:0030313">
    <property type="term" value="C:cell envelope"/>
    <property type="evidence" value="ECO:0007669"/>
    <property type="project" value="UniProtKB-SubCell"/>
</dbReference>
<feature type="domain" description="Periplasmic binding protein" evidence="4">
    <location>
        <begin position="31"/>
        <end position="291"/>
    </location>
</feature>
<accession>A0A7W8DK03</accession>
<dbReference type="CDD" id="cd06322">
    <property type="entry name" value="PBP1_ABC_sugar_binding-like"/>
    <property type="match status" value="1"/>
</dbReference>
<dbReference type="Pfam" id="PF13407">
    <property type="entry name" value="Peripla_BP_4"/>
    <property type="match status" value="1"/>
</dbReference>
<comment type="subcellular location">
    <subcellularLocation>
        <location evidence="1">Cell envelope</location>
    </subcellularLocation>
</comment>
<dbReference type="SUPFAM" id="SSF53822">
    <property type="entry name" value="Periplasmic binding protein-like I"/>
    <property type="match status" value="1"/>
</dbReference>
<dbReference type="Gene3D" id="3.40.50.2300">
    <property type="match status" value="2"/>
</dbReference>
<keyword evidence="6" id="KW-1185">Reference proteome</keyword>
<dbReference type="PANTHER" id="PTHR46847:SF1">
    <property type="entry name" value="D-ALLOSE-BINDING PERIPLASMIC PROTEIN-RELATED"/>
    <property type="match status" value="1"/>
</dbReference>
<comment type="caution">
    <text evidence="5">The sequence shown here is derived from an EMBL/GenBank/DDBJ whole genome shotgun (WGS) entry which is preliminary data.</text>
</comment>
<sequence>MNLRRCLLACTLLIAACGKEGSGRAESRGTIAVSLLSLQNPFFKVIGDNVAAEAAKHGYDTLVVSADHDVARQSNQIKDFVVKDVAAIVLSPADSKAIVPVIQEANKAGIPVFTVDVPCNEPGVKITTQVATDNYGGGRMAGEAMIEALQGKGGKIGVLDLKAVESCILRVKGFREVIDAHNATAVSKIEIVSQLDCGGANDKGYKVTEDMLQAQPDLVGIFAINDPGALGARGALEKAGKADRVVIIGFDGQPEGKQAIKDGKIYADPIQFPDKMGQEVVRAYMRYSRGEDLPPALLIPTSLYRKADGAADASLH</sequence>
<evidence type="ECO:0000313" key="5">
    <source>
        <dbReference type="EMBL" id="MBB5032719.1"/>
    </source>
</evidence>
<dbReference type="AlphaFoldDB" id="A0A7W8DK03"/>
<comment type="similarity">
    <text evidence="2">Belongs to the bacterial solute-binding protein 2 family.</text>
</comment>
<evidence type="ECO:0000259" key="4">
    <source>
        <dbReference type="Pfam" id="PF13407"/>
    </source>
</evidence>
<dbReference type="PANTHER" id="PTHR46847">
    <property type="entry name" value="D-ALLOSE-BINDING PERIPLASMIC PROTEIN-RELATED"/>
    <property type="match status" value="1"/>
</dbReference>
<dbReference type="InterPro" id="IPR028082">
    <property type="entry name" value="Peripla_BP_I"/>
</dbReference>
<dbReference type="RefSeq" id="WP_221306132.1">
    <property type="nucleotide sequence ID" value="NZ_JACHIG010000004.1"/>
</dbReference>
<proteinExistence type="inferred from homology"/>
<dbReference type="EMBL" id="JACHIG010000004">
    <property type="protein sequence ID" value="MBB5032719.1"/>
    <property type="molecule type" value="Genomic_DNA"/>
</dbReference>